<dbReference type="AlphaFoldDB" id="A0A411PK58"/>
<dbReference type="Gene3D" id="1.25.40.880">
    <property type="entry name" value="Alkyl sulfatase, dimerisation domain"/>
    <property type="match status" value="1"/>
</dbReference>
<feature type="signal peptide" evidence="5">
    <location>
        <begin position="1"/>
        <end position="22"/>
    </location>
</feature>
<dbReference type="RefSeq" id="WP_130601423.1">
    <property type="nucleotide sequence ID" value="NZ_CP036200.1"/>
</dbReference>
<dbReference type="GO" id="GO:0046983">
    <property type="term" value="F:protein dimerization activity"/>
    <property type="evidence" value="ECO:0007669"/>
    <property type="project" value="InterPro"/>
</dbReference>
<reference evidence="7 8" key="1">
    <citation type="submission" date="2019-02" db="EMBL/GenBank/DDBJ databases">
        <title>Shewanella sp. D4-2 isolated from Dokdo Island.</title>
        <authorList>
            <person name="Baek K."/>
        </authorList>
    </citation>
    <scope>NUCLEOTIDE SEQUENCE [LARGE SCALE GENOMIC DNA]</scope>
    <source>
        <strain evidence="7 8">D4-2</strain>
    </source>
</reference>
<evidence type="ECO:0000313" key="7">
    <source>
        <dbReference type="EMBL" id="QBF83874.1"/>
    </source>
</evidence>
<dbReference type="GO" id="GO:0018741">
    <property type="term" value="F:linear primary-alkylsulfatase activity"/>
    <property type="evidence" value="ECO:0007669"/>
    <property type="project" value="InterPro"/>
</dbReference>
<dbReference type="InterPro" id="IPR036527">
    <property type="entry name" value="SCP2_sterol-bd_dom_sf"/>
</dbReference>
<dbReference type="Pfam" id="PF00753">
    <property type="entry name" value="Lactamase_B"/>
    <property type="match status" value="1"/>
</dbReference>
<name>A0A411PK58_9GAMM</name>
<dbReference type="Gene3D" id="3.60.15.30">
    <property type="entry name" value="Metallo-beta-lactamase domain"/>
    <property type="match status" value="1"/>
</dbReference>
<dbReference type="GO" id="GO:0018909">
    <property type="term" value="P:dodecyl sulfate metabolic process"/>
    <property type="evidence" value="ECO:0007669"/>
    <property type="project" value="InterPro"/>
</dbReference>
<dbReference type="Gene3D" id="3.30.1050.10">
    <property type="entry name" value="SCP2 sterol-binding domain"/>
    <property type="match status" value="1"/>
</dbReference>
<proteinExistence type="inferred from homology"/>
<dbReference type="InterPro" id="IPR044097">
    <property type="entry name" value="Bds1/SdsA1_MBL-fold"/>
</dbReference>
<keyword evidence="2 7" id="KW-0378">Hydrolase</keyword>
<evidence type="ECO:0000256" key="1">
    <source>
        <dbReference type="ARBA" id="ARBA00022723"/>
    </source>
</evidence>
<dbReference type="OrthoDB" id="9815874at2"/>
<accession>A0A411PK58</accession>
<dbReference type="SUPFAM" id="SSF56281">
    <property type="entry name" value="Metallo-hydrolase/oxidoreductase"/>
    <property type="match status" value="1"/>
</dbReference>
<comment type="similarity">
    <text evidence="4">Belongs to the metallo-beta-lactamase superfamily. Type III sulfatase family.</text>
</comment>
<sequence length="633" mass="70501">MRTIIATSIVTALFGANALALANAEPLEINEPMIPVLSHKHYLGEDSTATHYWHGENRGDMTWTPTGGNDAYSKPSAKVNPTLTAHSQKMDRGIFSYKNTFHTVYGYGLTSPTIIDGTDGLIVLDPVESVDKMRDVMTDFRRVTGNKKPVSAILYSHWHPDHYAGVRGIAGAENAKIIAHESFMDNVVKGSMGGTGPALGFRVDYSLGTLLNVEEGGRINGGLGPDFEIREHSLIVPNELVTGYRGELRTTIAGVDMQIVHVPSEASDEIIVYFPEQELLWGAEVIQGESFPNLHTIRGTKYRNPSVWYPGIDVLREFNADVLLVSHGRPVVGKAHVDDTLTAYRDAIQFTYDQSIKAINSGATQEDLIRDITLPPHLENHPWLGDFYGSIRHATKQIFVGELGWFDGDPTTLNPLHSVEASKRYVDMVGGKAKMMKFAIDACDNQDWQWCAELSTHVVRLDLEDMEPRLLKARALRALAYQETNNNWRNWYLTSAQELDGTIDYSKKINLQAPDLLKEFTTNQLVDGLKYSLNAERSIDKHFTIAFAFTDTDETHALEVRRGVAQFHEDFEGQAQTTIRMSKMAFLGLLTRNLDLNQAASSGQLKVEGEANLVPIFFNLLDKPVENPALTVR</sequence>
<evidence type="ECO:0000313" key="8">
    <source>
        <dbReference type="Proteomes" id="UP000291106"/>
    </source>
</evidence>
<dbReference type="InterPro" id="IPR029229">
    <property type="entry name" value="Alkyl_sulf_C"/>
</dbReference>
<dbReference type="Proteomes" id="UP000291106">
    <property type="component" value="Chromosome"/>
</dbReference>
<dbReference type="KEGG" id="smai:EXU30_15200"/>
<dbReference type="Pfam" id="PF14863">
    <property type="entry name" value="Alkyl_sulf_dimr"/>
    <property type="match status" value="1"/>
</dbReference>
<dbReference type="InterPro" id="IPR001279">
    <property type="entry name" value="Metallo-B-lactamas"/>
</dbReference>
<keyword evidence="5" id="KW-0732">Signal</keyword>
<protein>
    <submittedName>
        <fullName evidence="7">MBL fold metallo-hydrolase</fullName>
    </submittedName>
</protein>
<dbReference type="InterPro" id="IPR052195">
    <property type="entry name" value="Bact_Alkyl/Aryl-Sulfatase"/>
</dbReference>
<dbReference type="InterPro" id="IPR029228">
    <property type="entry name" value="Alkyl_sulf_dimr"/>
</dbReference>
<feature type="chain" id="PRO_5019527491" evidence="5">
    <location>
        <begin position="23"/>
        <end position="633"/>
    </location>
</feature>
<gene>
    <name evidence="7" type="ORF">EXU30_15200</name>
</gene>
<keyword evidence="1" id="KW-0479">Metal-binding</keyword>
<keyword evidence="8" id="KW-1185">Reference proteome</keyword>
<dbReference type="CDD" id="cd07710">
    <property type="entry name" value="arylsulfatase_Sdsa1-like_MBL-fold"/>
    <property type="match status" value="1"/>
</dbReference>
<keyword evidence="3" id="KW-0862">Zinc</keyword>
<dbReference type="SMART" id="SM00849">
    <property type="entry name" value="Lactamase_B"/>
    <property type="match status" value="1"/>
</dbReference>
<dbReference type="InterPro" id="IPR038536">
    <property type="entry name" value="Alkyl/aryl-sulf_dimr_sf"/>
</dbReference>
<dbReference type="GO" id="GO:0046872">
    <property type="term" value="F:metal ion binding"/>
    <property type="evidence" value="ECO:0007669"/>
    <property type="project" value="UniProtKB-KW"/>
</dbReference>
<dbReference type="PANTHER" id="PTHR43223">
    <property type="entry name" value="ALKYL/ARYL-SULFATASE"/>
    <property type="match status" value="1"/>
</dbReference>
<dbReference type="SUPFAM" id="SSF55718">
    <property type="entry name" value="SCP-like"/>
    <property type="match status" value="1"/>
</dbReference>
<evidence type="ECO:0000256" key="2">
    <source>
        <dbReference type="ARBA" id="ARBA00022801"/>
    </source>
</evidence>
<evidence type="ECO:0000256" key="3">
    <source>
        <dbReference type="ARBA" id="ARBA00022833"/>
    </source>
</evidence>
<dbReference type="PANTHER" id="PTHR43223:SF1">
    <property type="entry name" value="ALKYL_ARYL-SULFATASE BDS1"/>
    <property type="match status" value="1"/>
</dbReference>
<evidence type="ECO:0000256" key="5">
    <source>
        <dbReference type="SAM" id="SignalP"/>
    </source>
</evidence>
<dbReference type="InterPro" id="IPR036866">
    <property type="entry name" value="RibonucZ/Hydroxyglut_hydro"/>
</dbReference>
<evidence type="ECO:0000256" key="4">
    <source>
        <dbReference type="ARBA" id="ARBA00033751"/>
    </source>
</evidence>
<organism evidence="7 8">
    <name type="scientific">Shewanella maritima</name>
    <dbReference type="NCBI Taxonomy" id="2520507"/>
    <lineage>
        <taxon>Bacteria</taxon>
        <taxon>Pseudomonadati</taxon>
        <taxon>Pseudomonadota</taxon>
        <taxon>Gammaproteobacteria</taxon>
        <taxon>Alteromonadales</taxon>
        <taxon>Shewanellaceae</taxon>
        <taxon>Shewanella</taxon>
    </lineage>
</organism>
<evidence type="ECO:0000259" key="6">
    <source>
        <dbReference type="SMART" id="SM00849"/>
    </source>
</evidence>
<feature type="domain" description="Metallo-beta-lactamase" evidence="6">
    <location>
        <begin position="109"/>
        <end position="312"/>
    </location>
</feature>
<dbReference type="Pfam" id="PF14864">
    <property type="entry name" value="Alkyl_sulf_C"/>
    <property type="match status" value="1"/>
</dbReference>
<dbReference type="EMBL" id="CP036200">
    <property type="protein sequence ID" value="QBF83874.1"/>
    <property type="molecule type" value="Genomic_DNA"/>
</dbReference>